<dbReference type="PANTHER" id="PTHR31465">
    <property type="entry name" value="PROTEIN RTA1-RELATED"/>
    <property type="match status" value="1"/>
</dbReference>
<evidence type="ECO:0000313" key="7">
    <source>
        <dbReference type="EMBL" id="KXH43255.1"/>
    </source>
</evidence>
<dbReference type="GO" id="GO:0016020">
    <property type="term" value="C:membrane"/>
    <property type="evidence" value="ECO:0007669"/>
    <property type="project" value="UniProtKB-SubCell"/>
</dbReference>
<comment type="caution">
    <text evidence="7">The sequence shown here is derived from an EMBL/GenBank/DDBJ whole genome shotgun (WGS) entry which is preliminary data.</text>
</comment>
<keyword evidence="3 6" id="KW-1133">Transmembrane helix</keyword>
<dbReference type="AlphaFoldDB" id="A0A135T551"/>
<accession>A0A135T551</accession>
<evidence type="ECO:0000256" key="1">
    <source>
        <dbReference type="ARBA" id="ARBA00004141"/>
    </source>
</evidence>
<dbReference type="Proteomes" id="UP000070054">
    <property type="component" value="Unassembled WGS sequence"/>
</dbReference>
<keyword evidence="4 6" id="KW-0472">Membrane</keyword>
<feature type="transmembrane region" description="Helical" evidence="6">
    <location>
        <begin position="572"/>
        <end position="589"/>
    </location>
</feature>
<feature type="compositionally biased region" description="Basic and acidic residues" evidence="5">
    <location>
        <begin position="394"/>
        <end position="417"/>
    </location>
</feature>
<evidence type="ECO:0000256" key="3">
    <source>
        <dbReference type="ARBA" id="ARBA00022989"/>
    </source>
</evidence>
<organism evidence="7 8">
    <name type="scientific">Colletotrichum nymphaeae SA-01</name>
    <dbReference type="NCBI Taxonomy" id="1460502"/>
    <lineage>
        <taxon>Eukaryota</taxon>
        <taxon>Fungi</taxon>
        <taxon>Dikarya</taxon>
        <taxon>Ascomycota</taxon>
        <taxon>Pezizomycotina</taxon>
        <taxon>Sordariomycetes</taxon>
        <taxon>Hypocreomycetidae</taxon>
        <taxon>Glomerellales</taxon>
        <taxon>Glomerellaceae</taxon>
        <taxon>Colletotrichum</taxon>
        <taxon>Colletotrichum acutatum species complex</taxon>
    </lineage>
</organism>
<dbReference type="OrthoDB" id="4849025at2759"/>
<sequence>MLAQSNMSKGYITKKLLASDFDDGMIQDAMAIILFPSRSDADFDALARSHCLFWARQQFSDPFCQALESQNRELIKNISKLHQRLMFFIEDYLTKATAVFPPREYLCLPSRMEHHLRFKGQAVCSRFNAANLTSLERKRLLRAFLRCQLKYMMKSDIRKLCEESLYRHSGQKFQQWDLQAILCVDEYLKTLYAAMFAQCSNSWLPDIVQGKGSTSSHSPDLLYPDSLCVDPEAYAYDMGCGSYIASRLAYREFDLVTILLRSTEAGKPGRDRLKEWFKNLHQIYDSRRESSHYLIGHYHSIGRVSEGSENGPGMYRILRSRIIPNYMTLTTTYLQRAWVFLDDARFYPSPSSVASPHFPTEDEALEERYQTMKKDEDYWDHPWRARARHRSQKWHNEKSPEKTKVEDDQDSELEKESSLWTDEHQVWKMISMGLTPGDTFGHLGRAWAGSAPLSPKPFMLQLMLILVAPVFISATIYVNLGRLKEALLGHQRRKCSPTSIFILTDIIAFCTQIGGSLVQVIANPKIMEIGGHVVLGGLLFQLFVLVVYFALVMRFQRATQRETIYLQHWRRYVWTLIISVIAIWVRNLVRAAEFAEGWYGFVNQHEAMMYIFDSFLMFSVMFAYAVFHPGQLIEAGGKMPKNRQRINSEQVVMGPFGDIA</sequence>
<name>A0A135T551_9PEZI</name>
<keyword evidence="8" id="KW-1185">Reference proteome</keyword>
<feature type="transmembrane region" description="Helical" evidence="6">
    <location>
        <begin position="609"/>
        <end position="627"/>
    </location>
</feature>
<feature type="transmembrane region" description="Helical" evidence="6">
    <location>
        <begin position="533"/>
        <end position="551"/>
    </location>
</feature>
<evidence type="ECO:0000313" key="8">
    <source>
        <dbReference type="Proteomes" id="UP000070054"/>
    </source>
</evidence>
<evidence type="ECO:0000256" key="5">
    <source>
        <dbReference type="SAM" id="MobiDB-lite"/>
    </source>
</evidence>
<feature type="transmembrane region" description="Helical" evidence="6">
    <location>
        <begin position="458"/>
        <end position="480"/>
    </location>
</feature>
<keyword evidence="2 6" id="KW-0812">Transmembrane</keyword>
<feature type="region of interest" description="Disordered" evidence="5">
    <location>
        <begin position="390"/>
        <end position="417"/>
    </location>
</feature>
<gene>
    <name evidence="7" type="ORF">CNYM01_03230</name>
</gene>
<dbReference type="Pfam" id="PF04479">
    <property type="entry name" value="RTA1"/>
    <property type="match status" value="1"/>
</dbReference>
<feature type="transmembrane region" description="Helical" evidence="6">
    <location>
        <begin position="500"/>
        <end position="521"/>
    </location>
</feature>
<evidence type="ECO:0000256" key="4">
    <source>
        <dbReference type="ARBA" id="ARBA00023136"/>
    </source>
</evidence>
<dbReference type="EMBL" id="JEMN01001239">
    <property type="protein sequence ID" value="KXH43255.1"/>
    <property type="molecule type" value="Genomic_DNA"/>
</dbReference>
<evidence type="ECO:0000256" key="6">
    <source>
        <dbReference type="SAM" id="Phobius"/>
    </source>
</evidence>
<comment type="subcellular location">
    <subcellularLocation>
        <location evidence="1">Membrane</location>
        <topology evidence="1">Multi-pass membrane protein</topology>
    </subcellularLocation>
</comment>
<dbReference type="InterPro" id="IPR007568">
    <property type="entry name" value="RTA1"/>
</dbReference>
<protein>
    <submittedName>
        <fullName evidence="7">Uncharacterized protein</fullName>
    </submittedName>
</protein>
<reference evidence="7 8" key="1">
    <citation type="submission" date="2014-02" db="EMBL/GenBank/DDBJ databases">
        <title>The genome sequence of Colletotrichum nymphaeae SA-01.</title>
        <authorList>
            <person name="Baroncelli R."/>
            <person name="Thon M.R."/>
        </authorList>
    </citation>
    <scope>NUCLEOTIDE SEQUENCE [LARGE SCALE GENOMIC DNA]</scope>
    <source>
        <strain evidence="7 8">SA-01</strain>
    </source>
</reference>
<evidence type="ECO:0000256" key="2">
    <source>
        <dbReference type="ARBA" id="ARBA00022692"/>
    </source>
</evidence>
<dbReference type="PANTHER" id="PTHR31465:SF17">
    <property type="entry name" value="DOMAIN PROTEIN, PUTATIVE (AFU_ORTHOLOGUE AFUA_5G09900)-RELATED"/>
    <property type="match status" value="1"/>
</dbReference>
<proteinExistence type="predicted"/>